<dbReference type="Proteomes" id="UP001054945">
    <property type="component" value="Unassembled WGS sequence"/>
</dbReference>
<sequence>MAVNNLTYIRIRTIVLQICFGSHRQPDCFVEVLEAFLLFGIPLWAINLHLKKGINHVHLLCLHGCCKTCLEDLRRDRPVSGSTNSFLSNDTVLKEWHHCEGRRIILFALAFGMGKSSGGERERGNHLIFYKSNQGELLRYINIA</sequence>
<dbReference type="EMBL" id="BPLR01012870">
    <property type="protein sequence ID" value="GIY57233.1"/>
    <property type="molecule type" value="Genomic_DNA"/>
</dbReference>
<proteinExistence type="predicted"/>
<evidence type="ECO:0000313" key="2">
    <source>
        <dbReference type="Proteomes" id="UP001054945"/>
    </source>
</evidence>
<organism evidence="1 2">
    <name type="scientific">Caerostris extrusa</name>
    <name type="common">Bark spider</name>
    <name type="synonym">Caerostris bankana</name>
    <dbReference type="NCBI Taxonomy" id="172846"/>
    <lineage>
        <taxon>Eukaryota</taxon>
        <taxon>Metazoa</taxon>
        <taxon>Ecdysozoa</taxon>
        <taxon>Arthropoda</taxon>
        <taxon>Chelicerata</taxon>
        <taxon>Arachnida</taxon>
        <taxon>Araneae</taxon>
        <taxon>Araneomorphae</taxon>
        <taxon>Entelegynae</taxon>
        <taxon>Araneoidea</taxon>
        <taxon>Araneidae</taxon>
        <taxon>Caerostris</taxon>
    </lineage>
</organism>
<evidence type="ECO:0000313" key="1">
    <source>
        <dbReference type="EMBL" id="GIY57233.1"/>
    </source>
</evidence>
<comment type="caution">
    <text evidence="1">The sequence shown here is derived from an EMBL/GenBank/DDBJ whole genome shotgun (WGS) entry which is preliminary data.</text>
</comment>
<keyword evidence="2" id="KW-1185">Reference proteome</keyword>
<gene>
    <name evidence="1" type="ORF">CEXT_249631</name>
</gene>
<dbReference type="AlphaFoldDB" id="A0AAV4UHI8"/>
<protein>
    <submittedName>
        <fullName evidence="1">Uncharacterized protein</fullName>
    </submittedName>
</protein>
<reference evidence="1 2" key="1">
    <citation type="submission" date="2021-06" db="EMBL/GenBank/DDBJ databases">
        <title>Caerostris extrusa draft genome.</title>
        <authorList>
            <person name="Kono N."/>
            <person name="Arakawa K."/>
        </authorList>
    </citation>
    <scope>NUCLEOTIDE SEQUENCE [LARGE SCALE GENOMIC DNA]</scope>
</reference>
<name>A0AAV4UHI8_CAEEX</name>
<accession>A0AAV4UHI8</accession>